<name>E4N2I2_KITSK</name>
<dbReference type="STRING" id="452652.KSE_66070"/>
<accession>E4N2I2</accession>
<sequence length="108" mass="12170">MFVAVESQPDLAKSRTVMRYEVVEVDGSFVLRDLLLDGYCAVPDESGRLALLRFVTAYDARLWLMRADTRRAYAASVTRTRAEAGEKPRAEDVPLLAFDLYLPRGDRG</sequence>
<dbReference type="PATRIC" id="fig|452652.3.peg.6630"/>
<dbReference type="KEGG" id="ksk:KSE_66070"/>
<dbReference type="Proteomes" id="UP000007076">
    <property type="component" value="Chromosome"/>
</dbReference>
<organism evidence="1 2">
    <name type="scientific">Kitasatospora setae (strain ATCC 33774 / DSM 43861 / JCM 3304 / KCC A-0304 / NBRC 14216 / KM-6054)</name>
    <name type="common">Streptomyces setae</name>
    <dbReference type="NCBI Taxonomy" id="452652"/>
    <lineage>
        <taxon>Bacteria</taxon>
        <taxon>Bacillati</taxon>
        <taxon>Actinomycetota</taxon>
        <taxon>Actinomycetes</taxon>
        <taxon>Kitasatosporales</taxon>
        <taxon>Streptomycetaceae</taxon>
        <taxon>Kitasatospora</taxon>
    </lineage>
</organism>
<dbReference type="AlphaFoldDB" id="E4N2I2"/>
<dbReference type="EMBL" id="AP010968">
    <property type="protein sequence ID" value="BAJ32366.1"/>
    <property type="molecule type" value="Genomic_DNA"/>
</dbReference>
<proteinExistence type="predicted"/>
<gene>
    <name evidence="1" type="ordered locus">KSE_66070</name>
</gene>
<evidence type="ECO:0000313" key="1">
    <source>
        <dbReference type="EMBL" id="BAJ32366.1"/>
    </source>
</evidence>
<dbReference type="HOGENOM" id="CLU_2193442_0_0_11"/>
<dbReference type="RefSeq" id="WP_014139662.1">
    <property type="nucleotide sequence ID" value="NC_016109.1"/>
</dbReference>
<evidence type="ECO:0000313" key="2">
    <source>
        <dbReference type="Proteomes" id="UP000007076"/>
    </source>
</evidence>
<keyword evidence="2" id="KW-1185">Reference proteome</keyword>
<reference evidence="1 2" key="1">
    <citation type="journal article" date="2010" name="DNA Res.">
        <title>Genome sequence of Kitasatospora setae NBRC 14216T: an evolutionary snapshot of the family Streptomycetaceae.</title>
        <authorList>
            <person name="Ichikawa N."/>
            <person name="Oguchi A."/>
            <person name="Ikeda H."/>
            <person name="Ishikawa J."/>
            <person name="Kitani S."/>
            <person name="Watanabe Y."/>
            <person name="Nakamura S."/>
            <person name="Katano Y."/>
            <person name="Kishi E."/>
            <person name="Sasagawa M."/>
            <person name="Ankai A."/>
            <person name="Fukui S."/>
            <person name="Hashimoto Y."/>
            <person name="Kamata S."/>
            <person name="Otoguro M."/>
            <person name="Tanikawa S."/>
            <person name="Nihira T."/>
            <person name="Horinouchi S."/>
            <person name="Ohnishi Y."/>
            <person name="Hayakawa M."/>
            <person name="Kuzuyama T."/>
            <person name="Arisawa A."/>
            <person name="Nomoto F."/>
            <person name="Miura H."/>
            <person name="Takahashi Y."/>
            <person name="Fujita N."/>
        </authorList>
    </citation>
    <scope>NUCLEOTIDE SEQUENCE [LARGE SCALE GENOMIC DNA]</scope>
    <source>
        <strain evidence="2">ATCC 33774 / DSM 43861 / JCM 3304 / KCC A-0304 / NBRC 14216 / KM-6054</strain>
    </source>
</reference>
<protein>
    <submittedName>
        <fullName evidence="1">Uncharacterized protein</fullName>
    </submittedName>
</protein>